<accession>A0A8X6W5E2</accession>
<proteinExistence type="predicted"/>
<sequence length="112" mass="12653">MFLAGHPSEGCFGLQSHCAPCYFFNQASFYPSDFSFTGLRQHDGNGHQKSLPDEQTNQKCQAFSECSGWRQNQPQRVRCGTQQPSGLNQSRGEFDWMANDIKIDLISLNLCQ</sequence>
<name>A0A8X6W5E2_TRICX</name>
<comment type="caution">
    <text evidence="1">The sequence shown here is derived from an EMBL/GenBank/DDBJ whole genome shotgun (WGS) entry which is preliminary data.</text>
</comment>
<protein>
    <submittedName>
        <fullName evidence="1">Uncharacterized protein</fullName>
    </submittedName>
</protein>
<dbReference type="AlphaFoldDB" id="A0A8X6W5E2"/>
<organism evidence="1 2">
    <name type="scientific">Trichonephila clavipes</name>
    <name type="common">Golden silk orbweaver</name>
    <name type="synonym">Nephila clavipes</name>
    <dbReference type="NCBI Taxonomy" id="2585209"/>
    <lineage>
        <taxon>Eukaryota</taxon>
        <taxon>Metazoa</taxon>
        <taxon>Ecdysozoa</taxon>
        <taxon>Arthropoda</taxon>
        <taxon>Chelicerata</taxon>
        <taxon>Arachnida</taxon>
        <taxon>Araneae</taxon>
        <taxon>Araneomorphae</taxon>
        <taxon>Entelegynae</taxon>
        <taxon>Araneoidea</taxon>
        <taxon>Nephilidae</taxon>
        <taxon>Trichonephila</taxon>
    </lineage>
</organism>
<reference evidence="1" key="1">
    <citation type="submission" date="2020-08" db="EMBL/GenBank/DDBJ databases">
        <title>Multicomponent nature underlies the extraordinary mechanical properties of spider dragline silk.</title>
        <authorList>
            <person name="Kono N."/>
            <person name="Nakamura H."/>
            <person name="Mori M."/>
            <person name="Yoshida Y."/>
            <person name="Ohtoshi R."/>
            <person name="Malay A.D."/>
            <person name="Moran D.A.P."/>
            <person name="Tomita M."/>
            <person name="Numata K."/>
            <person name="Arakawa K."/>
        </authorList>
    </citation>
    <scope>NUCLEOTIDE SEQUENCE</scope>
</reference>
<dbReference type="EMBL" id="BMAU01021385">
    <property type="protein sequence ID" value="GFY28612.1"/>
    <property type="molecule type" value="Genomic_DNA"/>
</dbReference>
<keyword evidence="2" id="KW-1185">Reference proteome</keyword>
<evidence type="ECO:0000313" key="2">
    <source>
        <dbReference type="Proteomes" id="UP000887159"/>
    </source>
</evidence>
<evidence type="ECO:0000313" key="1">
    <source>
        <dbReference type="EMBL" id="GFY28612.1"/>
    </source>
</evidence>
<dbReference type="Proteomes" id="UP000887159">
    <property type="component" value="Unassembled WGS sequence"/>
</dbReference>
<gene>
    <name evidence="1" type="ORF">TNCV_4150431</name>
</gene>